<feature type="compositionally biased region" description="Basic and acidic residues" evidence="1">
    <location>
        <begin position="333"/>
        <end position="343"/>
    </location>
</feature>
<evidence type="ECO:0000256" key="1">
    <source>
        <dbReference type="SAM" id="MobiDB-lite"/>
    </source>
</evidence>
<evidence type="ECO:0000313" key="3">
    <source>
        <dbReference type="Proteomes" id="UP000054988"/>
    </source>
</evidence>
<dbReference type="EMBL" id="LATX01002519">
    <property type="protein sequence ID" value="KTB27780.1"/>
    <property type="molecule type" value="Genomic_DNA"/>
</dbReference>
<feature type="compositionally biased region" description="Polar residues" evidence="1">
    <location>
        <begin position="92"/>
        <end position="106"/>
    </location>
</feature>
<proteinExistence type="predicted"/>
<name>A0A0W0EUJ8_MONRR</name>
<organism evidence="2 3">
    <name type="scientific">Moniliophthora roreri</name>
    <name type="common">Frosty pod rot fungus</name>
    <name type="synonym">Monilia roreri</name>
    <dbReference type="NCBI Taxonomy" id="221103"/>
    <lineage>
        <taxon>Eukaryota</taxon>
        <taxon>Fungi</taxon>
        <taxon>Dikarya</taxon>
        <taxon>Basidiomycota</taxon>
        <taxon>Agaricomycotina</taxon>
        <taxon>Agaricomycetes</taxon>
        <taxon>Agaricomycetidae</taxon>
        <taxon>Agaricales</taxon>
        <taxon>Marasmiineae</taxon>
        <taxon>Marasmiaceae</taxon>
        <taxon>Moniliophthora</taxon>
    </lineage>
</organism>
<feature type="compositionally biased region" description="Low complexity" evidence="1">
    <location>
        <begin position="251"/>
        <end position="264"/>
    </location>
</feature>
<comment type="caution">
    <text evidence="2">The sequence shown here is derived from an EMBL/GenBank/DDBJ whole genome shotgun (WGS) entry which is preliminary data.</text>
</comment>
<feature type="compositionally biased region" description="Pro residues" evidence="1">
    <location>
        <begin position="599"/>
        <end position="609"/>
    </location>
</feature>
<evidence type="ECO:0000313" key="2">
    <source>
        <dbReference type="EMBL" id="KTB27780.1"/>
    </source>
</evidence>
<reference evidence="2 3" key="1">
    <citation type="submission" date="2015-12" db="EMBL/GenBank/DDBJ databases">
        <title>Draft genome sequence of Moniliophthora roreri, the causal agent of frosty pod rot of cacao.</title>
        <authorList>
            <person name="Aime M.C."/>
            <person name="Diaz-Valderrama J.R."/>
            <person name="Kijpornyongpan T."/>
            <person name="Phillips-Mora W."/>
        </authorList>
    </citation>
    <scope>NUCLEOTIDE SEQUENCE [LARGE SCALE GENOMIC DNA]</scope>
    <source>
        <strain evidence="2 3">MCA 2952</strain>
    </source>
</reference>
<dbReference type="eggNOG" id="ENOG502SQP6">
    <property type="taxonomic scope" value="Eukaryota"/>
</dbReference>
<feature type="compositionally biased region" description="Low complexity" evidence="1">
    <location>
        <begin position="370"/>
        <end position="391"/>
    </location>
</feature>
<feature type="compositionally biased region" description="Acidic residues" evidence="1">
    <location>
        <begin position="273"/>
        <end position="291"/>
    </location>
</feature>
<feature type="region of interest" description="Disordered" evidence="1">
    <location>
        <begin position="643"/>
        <end position="663"/>
    </location>
</feature>
<dbReference type="Proteomes" id="UP000054988">
    <property type="component" value="Unassembled WGS sequence"/>
</dbReference>
<feature type="region of interest" description="Disordered" evidence="1">
    <location>
        <begin position="69"/>
        <end position="618"/>
    </location>
</feature>
<protein>
    <submittedName>
        <fullName evidence="2">Uncharacterized protein</fullName>
    </submittedName>
</protein>
<feature type="compositionally biased region" description="Basic and acidic residues" evidence="1">
    <location>
        <begin position="476"/>
        <end position="493"/>
    </location>
</feature>
<accession>A0A0W0EUJ8</accession>
<feature type="compositionally biased region" description="Low complexity" evidence="1">
    <location>
        <begin position="223"/>
        <end position="233"/>
    </location>
</feature>
<sequence>MNPLFDSNNLVADSEGEDDFYVLPTQKHKEMVNPNESTVSQFASNQPIATRDTISSFSAALGDVSSIVNASASTSTRPRPKLAYKGAPGNDPVSTSLETTNSIKTSTRPKPRPAYKGAAGYEPQPQPAPTYADDFMPLSIADRAKMRSRRSGGGDTATVNTSPREKVIEPEILELTSDDDDDELAIQPIKKKKEAKAKEPKSKAKAMRTIPSSSPQPSLPMATSPLIPTSTLPPSDPPMPTPSEFSVGLPPIAVISQVPSSSASSKRKRTPEMDDLFGDDELDGLDTDMDMETMPQPLPAKKKKEKKAKEKKTGKAGDEGAEKSKVKPKAKKKEKEKNVKDADAQQNFKSAEFVNDSDDELNLDNVAAKPSRSLPSTSASGSSHGTTQSHAWVEAEEDPEPPRKKQKSGAKGRERNNAPNPSRKRRAVISDDEDEFTGGEQQKGKEVVVEIEKKKQTKERKPIAEPEPSTPGPSSRSDKEDADKEVPPKENIDPKPPSDTPAKGKQPIPKPNALTIETPNNKPTSLTSRYSIAPRTRSTPMSELIRRVNAQPGSPFPPASVAKTTTPYAKPGTPTAYSPYLKSSRSMLSRIAPLHPNRRTPPPLPPPPPPKKKSKKELEIEEKWEEELVDSVGGMTEWLALSDQERKDMRKMKRERELYGWEE</sequence>
<feature type="compositionally biased region" description="Polar residues" evidence="1">
    <location>
        <begin position="515"/>
        <end position="541"/>
    </location>
</feature>
<feature type="compositionally biased region" description="Basic and acidic residues" evidence="1">
    <location>
        <begin position="442"/>
        <end position="464"/>
    </location>
</feature>
<dbReference type="AlphaFoldDB" id="A0A0W0EUJ8"/>
<feature type="compositionally biased region" description="Basic and acidic residues" evidence="1">
    <location>
        <begin position="307"/>
        <end position="325"/>
    </location>
</feature>
<gene>
    <name evidence="2" type="ORF">WG66_19567</name>
</gene>